<dbReference type="Pfam" id="PF00359">
    <property type="entry name" value="PTS_EIIA_2"/>
    <property type="match status" value="1"/>
</dbReference>
<dbReference type="GO" id="GO:0030295">
    <property type="term" value="F:protein kinase activator activity"/>
    <property type="evidence" value="ECO:0007669"/>
    <property type="project" value="TreeGrafter"/>
</dbReference>
<dbReference type="PANTHER" id="PTHR47738:SF1">
    <property type="entry name" value="NITROGEN REGULATORY PROTEIN"/>
    <property type="match status" value="1"/>
</dbReference>
<dbReference type="InterPro" id="IPR051541">
    <property type="entry name" value="PTS_SugarTrans_NitroReg"/>
</dbReference>
<dbReference type="InterPro" id="IPR002178">
    <property type="entry name" value="PTS_EIIA_type-2_dom"/>
</dbReference>
<dbReference type="EMBL" id="CP000687">
    <property type="protein sequence ID" value="ABY68942.1"/>
    <property type="molecule type" value="Genomic_DNA"/>
</dbReference>
<evidence type="ECO:0000313" key="2">
    <source>
        <dbReference type="EMBL" id="ABY68942.1"/>
    </source>
</evidence>
<dbReference type="SUPFAM" id="SSF55804">
    <property type="entry name" value="Phoshotransferase/anion transport protein"/>
    <property type="match status" value="1"/>
</dbReference>
<feature type="domain" description="PTS EIIA type-2" evidence="1">
    <location>
        <begin position="10"/>
        <end position="167"/>
    </location>
</feature>
<evidence type="ECO:0000313" key="3">
    <source>
        <dbReference type="Proteomes" id="UP000008547"/>
    </source>
</evidence>
<accession>B0BT85</accession>
<gene>
    <name evidence="2" type="primary">ptsN1</name>
    <name evidence="2" type="ordered locus">APJL_0351</name>
</gene>
<dbReference type="HOGENOM" id="CLU_072531_5_2_6"/>
<proteinExistence type="predicted"/>
<organism evidence="2 3">
    <name type="scientific">Actinobacillus pleuropneumoniae serotype 3 (strain JL03)</name>
    <dbReference type="NCBI Taxonomy" id="434271"/>
    <lineage>
        <taxon>Bacteria</taxon>
        <taxon>Pseudomonadati</taxon>
        <taxon>Pseudomonadota</taxon>
        <taxon>Gammaproteobacteria</taxon>
        <taxon>Pasteurellales</taxon>
        <taxon>Pasteurellaceae</taxon>
        <taxon>Actinobacillus</taxon>
    </lineage>
</organism>
<dbReference type="PROSITE" id="PS51094">
    <property type="entry name" value="PTS_EIIA_TYPE_2"/>
    <property type="match status" value="1"/>
</dbReference>
<protein>
    <submittedName>
        <fullName evidence="2">PTS system, nitrogen regulatory IIA-like protein</fullName>
    </submittedName>
</protein>
<reference evidence="2 3" key="1">
    <citation type="journal article" date="2008" name="PLoS ONE">
        <title>Genome biology of Actinobacillus pleuropneumoniae JL03, an isolate of serotype 3 prevalent in China.</title>
        <authorList>
            <person name="Xu Z."/>
            <person name="Zhou Y."/>
            <person name="Li L."/>
            <person name="Zhou R."/>
            <person name="Xiao S."/>
            <person name="Wan Y."/>
            <person name="Zhang S."/>
            <person name="Wang K."/>
            <person name="Li W."/>
            <person name="Li L."/>
            <person name="Jin H."/>
            <person name="Kang M."/>
            <person name="Dalai B."/>
            <person name="Li T."/>
            <person name="Liu L."/>
            <person name="Cheng Y."/>
            <person name="Zhang L."/>
            <person name="Xu T."/>
            <person name="Zheng H."/>
            <person name="Pu S."/>
            <person name="Wang B."/>
            <person name="Gu W."/>
            <person name="Zhang X.L."/>
            <person name="Zhu G.-F."/>
            <person name="Wang S."/>
            <person name="Zhao G.-P."/>
            <person name="Chen H."/>
        </authorList>
    </citation>
    <scope>NUCLEOTIDE SEQUENCE [LARGE SCALE GENOMIC DNA]</scope>
    <source>
        <strain evidence="2 3">JL03</strain>
    </source>
</reference>
<dbReference type="Proteomes" id="UP000008547">
    <property type="component" value="Chromosome"/>
</dbReference>
<dbReference type="AlphaFoldDB" id="B0BT85"/>
<dbReference type="InterPro" id="IPR016152">
    <property type="entry name" value="PTrfase/Anion_transptr"/>
</dbReference>
<sequence>MNVNNMKLTEFLTPENIRQGVLVSSKKRVLELAGKIIAEAANKSTACADDEGLCPIECFGNLFKREKLGSTGINGIALPHAKFPDSIALAVDKPIAAFIQLEKPIDYEAHDNKEVDLVYAIMIPSSCCEQYKNGLQEIAQRLNDKTLTKQLRSANNAEEIWQLLVYADNQILEQE</sequence>
<dbReference type="KEGG" id="apj:APJL_0351"/>
<name>B0BT85_ACTPJ</name>
<dbReference type="Gene3D" id="3.40.930.10">
    <property type="entry name" value="Mannitol-specific EII, Chain A"/>
    <property type="match status" value="1"/>
</dbReference>
<evidence type="ECO:0000259" key="1">
    <source>
        <dbReference type="PROSITE" id="PS51094"/>
    </source>
</evidence>
<dbReference type="PANTHER" id="PTHR47738">
    <property type="entry name" value="PTS SYSTEM FRUCTOSE-LIKE EIIA COMPONENT-RELATED"/>
    <property type="match status" value="1"/>
</dbReference>
<dbReference type="CDD" id="cd00211">
    <property type="entry name" value="PTS_IIA_fru"/>
    <property type="match status" value="1"/>
</dbReference>